<evidence type="ECO:0000256" key="12">
    <source>
        <dbReference type="PIRSR" id="PIRSR600101-2"/>
    </source>
</evidence>
<keyword evidence="15" id="KW-1185">Reference proteome</keyword>
<evidence type="ECO:0000256" key="1">
    <source>
        <dbReference type="ARBA" id="ARBA00001049"/>
    </source>
</evidence>
<dbReference type="Gene3D" id="3.60.20.40">
    <property type="match status" value="1"/>
</dbReference>
<evidence type="ECO:0000256" key="8">
    <source>
        <dbReference type="ARBA" id="ARBA00023180"/>
    </source>
</evidence>
<name>A0A9Q3CJ16_9BASI</name>
<keyword evidence="8" id="KW-0325">Glycoprotein</keyword>
<evidence type="ECO:0000313" key="14">
    <source>
        <dbReference type="EMBL" id="MBW0484773.1"/>
    </source>
</evidence>
<dbReference type="FunFam" id="3.60.20.40:FF:000001">
    <property type="entry name" value="Gamma-glutamyltranspeptidase 1"/>
    <property type="match status" value="1"/>
</dbReference>
<keyword evidence="5" id="KW-0645">Protease</keyword>
<dbReference type="GO" id="GO:0006751">
    <property type="term" value="P:glutathione catabolic process"/>
    <property type="evidence" value="ECO:0007669"/>
    <property type="project" value="UniProtKB-UniRule"/>
</dbReference>
<evidence type="ECO:0000256" key="4">
    <source>
        <dbReference type="ARBA" id="ARBA00009381"/>
    </source>
</evidence>
<gene>
    <name evidence="14" type="ORF">O181_024488</name>
</gene>
<feature type="binding site" evidence="12">
    <location>
        <position position="141"/>
    </location>
    <ligand>
        <name>L-glutamate</name>
        <dbReference type="ChEBI" id="CHEBI:29985"/>
    </ligand>
</feature>
<dbReference type="EC" id="2.3.2.2" evidence="13"/>
<comment type="pathway">
    <text evidence="3 13">Sulfur metabolism; glutathione metabolism.</text>
</comment>
<proteinExistence type="inferred from homology"/>
<dbReference type="Gene3D" id="1.10.246.130">
    <property type="match status" value="1"/>
</dbReference>
<feature type="binding site" evidence="12">
    <location>
        <position position="508"/>
    </location>
    <ligand>
        <name>L-glutamate</name>
        <dbReference type="ChEBI" id="CHEBI:29985"/>
    </ligand>
</feature>
<feature type="active site" description="Nucleophile" evidence="11">
    <location>
        <position position="414"/>
    </location>
</feature>
<dbReference type="InterPro" id="IPR043138">
    <property type="entry name" value="GGT_lsub"/>
</dbReference>
<evidence type="ECO:0000256" key="10">
    <source>
        <dbReference type="ARBA" id="ARBA00047417"/>
    </source>
</evidence>
<dbReference type="Pfam" id="PF01019">
    <property type="entry name" value="G_glu_transpept"/>
    <property type="match status" value="1"/>
</dbReference>
<evidence type="ECO:0000256" key="11">
    <source>
        <dbReference type="PIRSR" id="PIRSR600101-1"/>
    </source>
</evidence>
<evidence type="ECO:0000256" key="2">
    <source>
        <dbReference type="ARBA" id="ARBA00001089"/>
    </source>
</evidence>
<dbReference type="GO" id="GO:0006508">
    <property type="term" value="P:proteolysis"/>
    <property type="evidence" value="ECO:0007669"/>
    <property type="project" value="UniProtKB-KW"/>
</dbReference>
<feature type="binding site" evidence="12">
    <location>
        <begin position="484"/>
        <end position="485"/>
    </location>
    <ligand>
        <name>L-glutamate</name>
        <dbReference type="ChEBI" id="CHEBI:29985"/>
    </ligand>
</feature>
<organism evidence="14 15">
    <name type="scientific">Austropuccinia psidii MF-1</name>
    <dbReference type="NCBI Taxonomy" id="1389203"/>
    <lineage>
        <taxon>Eukaryota</taxon>
        <taxon>Fungi</taxon>
        <taxon>Dikarya</taxon>
        <taxon>Basidiomycota</taxon>
        <taxon>Pucciniomycotina</taxon>
        <taxon>Pucciniomycetes</taxon>
        <taxon>Pucciniales</taxon>
        <taxon>Sphaerophragmiaceae</taxon>
        <taxon>Austropuccinia</taxon>
    </lineage>
</organism>
<protein>
    <recommendedName>
        <fullName evidence="13">Glutathione hydrolase</fullName>
        <ecNumber evidence="13">2.3.2.2</ecNumber>
        <ecNumber evidence="13">3.4.19.13</ecNumber>
    </recommendedName>
    <alternativeName>
        <fullName evidence="13">Gamma-glutamyltransferase</fullName>
    </alternativeName>
    <alternativeName>
        <fullName evidence="13">Gamma-glutamyltranspeptidase</fullName>
    </alternativeName>
</protein>
<evidence type="ECO:0000256" key="7">
    <source>
        <dbReference type="ARBA" id="ARBA00022801"/>
    </source>
</evidence>
<dbReference type="GO" id="GO:0036374">
    <property type="term" value="F:glutathione hydrolase activity"/>
    <property type="evidence" value="ECO:0007669"/>
    <property type="project" value="UniProtKB-UniRule"/>
</dbReference>
<dbReference type="InterPro" id="IPR043137">
    <property type="entry name" value="GGT_ssub_C"/>
</dbReference>
<comment type="catalytic activity">
    <reaction evidence="1 13">
        <text>an S-substituted glutathione + H2O = an S-substituted L-cysteinylglycine + L-glutamate</text>
        <dbReference type="Rhea" id="RHEA:59468"/>
        <dbReference type="ChEBI" id="CHEBI:15377"/>
        <dbReference type="ChEBI" id="CHEBI:29985"/>
        <dbReference type="ChEBI" id="CHEBI:90779"/>
        <dbReference type="ChEBI" id="CHEBI:143103"/>
        <dbReference type="EC" id="3.4.19.13"/>
    </reaction>
</comment>
<sequence length="605" mass="67339">MRNAKIRYLKPGHHLRLHDASFRLLHALAIAIILVGYGCSNDAPAQLNPSYLVNGPHGVVAAEDGRCSQIGVDGELATTRRIVLKENGTATDAAIATSLCLGVLNSFSSGIGGGGFMVIKPAPCPSSLHCINQQPVSIDFRETTPNGAYYSQEFLKNPNSSQVGGLAIGIPGQLAGFDVAYRHFGGGVSWKRLFNPSIQLARNFSIGPTLDYRLKTCPWIKSDPLWRNIFYPASQPSYPRTGYWIQRPAYAKTLETIANQGIKPFYRGKIARQLVSTINRKGGKVKLSDFTGYRAIIQPAQRTTYHNRTVWTTGTPSSGPILIYLLNILEQYSLNTQPRTPLAEHRFVEALKFAFARRTEIGDPRFLTQTQQKRIKLFQSKQFARETRSKIDDRRTYDYQHYHPDYDFHQDHGTAHLSVVDRHGSAVSLTSSLNMDFGSQVMDPYTGIILNNENDDFSVKGRSNHFDLAASPLNYPEKGKRPVSSMAPIIIDERNQNNVWCVLGASGGSKIFSAVVNTLLKIDWGYDISHAIEDPRIHHQLLPNEVVVEKPYRVDVLDFLRSRGHNITMIDRIPPPAVVNGILKGKDGFWYGASDSRKNGIAAAY</sequence>
<feature type="binding site" evidence="12">
    <location>
        <position position="456"/>
    </location>
    <ligand>
        <name>L-glutamate</name>
        <dbReference type="ChEBI" id="CHEBI:29985"/>
    </ligand>
</feature>
<comment type="caution">
    <text evidence="14">The sequence shown here is derived from an EMBL/GenBank/DDBJ whole genome shotgun (WGS) entry which is preliminary data.</text>
</comment>
<evidence type="ECO:0000256" key="13">
    <source>
        <dbReference type="RuleBase" id="RU368068"/>
    </source>
</evidence>
<comment type="catalytic activity">
    <reaction evidence="2 13">
        <text>glutathione + H2O = L-cysteinylglycine + L-glutamate</text>
        <dbReference type="Rhea" id="RHEA:28807"/>
        <dbReference type="ChEBI" id="CHEBI:15377"/>
        <dbReference type="ChEBI" id="CHEBI:29985"/>
        <dbReference type="ChEBI" id="CHEBI:57925"/>
        <dbReference type="ChEBI" id="CHEBI:61694"/>
        <dbReference type="EC" id="3.4.19.13"/>
    </reaction>
</comment>
<evidence type="ECO:0000256" key="3">
    <source>
        <dbReference type="ARBA" id="ARBA00005115"/>
    </source>
</evidence>
<dbReference type="GO" id="GO:0103068">
    <property type="term" value="F:leukotriene C4 gamma-glutamyl transferase activity"/>
    <property type="evidence" value="ECO:0007669"/>
    <property type="project" value="UniProtKB-EC"/>
</dbReference>
<dbReference type="FunFam" id="1.10.246.130:FF:000005">
    <property type="entry name" value="Gamma-glutamyltranspeptidase 1, putative"/>
    <property type="match status" value="1"/>
</dbReference>
<evidence type="ECO:0000256" key="6">
    <source>
        <dbReference type="ARBA" id="ARBA00022679"/>
    </source>
</evidence>
<keyword evidence="9 13" id="KW-0012">Acyltransferase</keyword>
<evidence type="ECO:0000256" key="5">
    <source>
        <dbReference type="ARBA" id="ARBA00022670"/>
    </source>
</evidence>
<dbReference type="EC" id="3.4.19.13" evidence="13"/>
<evidence type="ECO:0000313" key="15">
    <source>
        <dbReference type="Proteomes" id="UP000765509"/>
    </source>
</evidence>
<keyword evidence="6 13" id="KW-0808">Transferase</keyword>
<comment type="function">
    <text evidence="13">Cleaves the gamma-glutamyl peptide bond of glutathione and glutathione conjugates.</text>
</comment>
<feature type="binding site" evidence="12">
    <location>
        <begin position="432"/>
        <end position="434"/>
    </location>
    <ligand>
        <name>L-glutamate</name>
        <dbReference type="ChEBI" id="CHEBI:29985"/>
    </ligand>
</feature>
<reference evidence="14" key="1">
    <citation type="submission" date="2021-03" db="EMBL/GenBank/DDBJ databases">
        <title>Draft genome sequence of rust myrtle Austropuccinia psidii MF-1, a brazilian biotype.</title>
        <authorList>
            <person name="Quecine M.C."/>
            <person name="Pachon D.M.R."/>
            <person name="Bonatelli M.L."/>
            <person name="Correr F.H."/>
            <person name="Franceschini L.M."/>
            <person name="Leite T.F."/>
            <person name="Margarido G.R.A."/>
            <person name="Almeida C.A."/>
            <person name="Ferrarezi J.A."/>
            <person name="Labate C.A."/>
        </authorList>
    </citation>
    <scope>NUCLEOTIDE SEQUENCE</scope>
    <source>
        <strain evidence="14">MF-1</strain>
    </source>
</reference>
<evidence type="ECO:0000256" key="9">
    <source>
        <dbReference type="ARBA" id="ARBA00023315"/>
    </source>
</evidence>
<comment type="catalytic activity">
    <reaction evidence="10 13">
        <text>an N-terminal (5-L-glutamyl)-[peptide] + an alpha-amino acid = 5-L-glutamyl amino acid + an N-terminal L-alpha-aminoacyl-[peptide]</text>
        <dbReference type="Rhea" id="RHEA:23904"/>
        <dbReference type="Rhea" id="RHEA-COMP:9780"/>
        <dbReference type="Rhea" id="RHEA-COMP:9795"/>
        <dbReference type="ChEBI" id="CHEBI:77644"/>
        <dbReference type="ChEBI" id="CHEBI:78597"/>
        <dbReference type="ChEBI" id="CHEBI:78599"/>
        <dbReference type="ChEBI" id="CHEBI:78608"/>
        <dbReference type="EC" id="2.3.2.2"/>
    </reaction>
</comment>
<dbReference type="PANTHER" id="PTHR11686">
    <property type="entry name" value="GAMMA GLUTAMYL TRANSPEPTIDASE"/>
    <property type="match status" value="1"/>
</dbReference>
<dbReference type="AlphaFoldDB" id="A0A9Q3CJ16"/>
<dbReference type="PANTHER" id="PTHR11686:SF9">
    <property type="entry name" value="RE13973P"/>
    <property type="match status" value="1"/>
</dbReference>
<dbReference type="Proteomes" id="UP000765509">
    <property type="component" value="Unassembled WGS sequence"/>
</dbReference>
<dbReference type="PRINTS" id="PR01210">
    <property type="entry name" value="GGTRANSPTASE"/>
</dbReference>
<dbReference type="InterPro" id="IPR000101">
    <property type="entry name" value="GGT_peptidase"/>
</dbReference>
<dbReference type="OrthoDB" id="1081007at2759"/>
<dbReference type="SUPFAM" id="SSF56235">
    <property type="entry name" value="N-terminal nucleophile aminohydrolases (Ntn hydrolases)"/>
    <property type="match status" value="1"/>
</dbReference>
<comment type="similarity">
    <text evidence="4">Belongs to the gamma-glutamyltransferase family.</text>
</comment>
<accession>A0A9Q3CJ16</accession>
<keyword evidence="7 13" id="KW-0378">Hydrolase</keyword>
<dbReference type="GO" id="GO:0005886">
    <property type="term" value="C:plasma membrane"/>
    <property type="evidence" value="ECO:0007669"/>
    <property type="project" value="TreeGrafter"/>
</dbReference>
<dbReference type="EMBL" id="AVOT02007847">
    <property type="protein sequence ID" value="MBW0484773.1"/>
    <property type="molecule type" value="Genomic_DNA"/>
</dbReference>
<dbReference type="InterPro" id="IPR029055">
    <property type="entry name" value="Ntn_hydrolases_N"/>
</dbReference>
<dbReference type="GO" id="GO:0000324">
    <property type="term" value="C:fungal-type vacuole"/>
    <property type="evidence" value="ECO:0007669"/>
    <property type="project" value="TreeGrafter"/>
</dbReference>